<keyword evidence="2" id="KW-0732">Signal</keyword>
<reference evidence="3" key="2">
    <citation type="journal article" date="2015" name="Fish Shellfish Immunol.">
        <title>Early steps in the European eel (Anguilla anguilla)-Vibrio vulnificus interaction in the gills: Role of the RtxA13 toxin.</title>
        <authorList>
            <person name="Callol A."/>
            <person name="Pajuelo D."/>
            <person name="Ebbesson L."/>
            <person name="Teles M."/>
            <person name="MacKenzie S."/>
            <person name="Amaro C."/>
        </authorList>
    </citation>
    <scope>NUCLEOTIDE SEQUENCE</scope>
</reference>
<evidence type="ECO:0000256" key="2">
    <source>
        <dbReference type="SAM" id="SignalP"/>
    </source>
</evidence>
<protein>
    <submittedName>
        <fullName evidence="3">Uncharacterized protein</fullName>
    </submittedName>
</protein>
<evidence type="ECO:0000313" key="3">
    <source>
        <dbReference type="EMBL" id="JAI03696.1"/>
    </source>
</evidence>
<feature type="chain" id="PRO_5002435126" evidence="2">
    <location>
        <begin position="19"/>
        <end position="50"/>
    </location>
</feature>
<dbReference type="AlphaFoldDB" id="A0A0E9XPB6"/>
<keyword evidence="1" id="KW-1133">Transmembrane helix</keyword>
<keyword evidence="1" id="KW-0812">Transmembrane</keyword>
<dbReference type="EMBL" id="GBXM01004882">
    <property type="protein sequence ID" value="JAI03696.1"/>
    <property type="molecule type" value="Transcribed_RNA"/>
</dbReference>
<keyword evidence="1" id="KW-0472">Membrane</keyword>
<proteinExistence type="predicted"/>
<accession>A0A0E9XPB6</accession>
<organism evidence="3">
    <name type="scientific">Anguilla anguilla</name>
    <name type="common">European freshwater eel</name>
    <name type="synonym">Muraena anguilla</name>
    <dbReference type="NCBI Taxonomy" id="7936"/>
    <lineage>
        <taxon>Eukaryota</taxon>
        <taxon>Metazoa</taxon>
        <taxon>Chordata</taxon>
        <taxon>Craniata</taxon>
        <taxon>Vertebrata</taxon>
        <taxon>Euteleostomi</taxon>
        <taxon>Actinopterygii</taxon>
        <taxon>Neopterygii</taxon>
        <taxon>Teleostei</taxon>
        <taxon>Anguilliformes</taxon>
        <taxon>Anguillidae</taxon>
        <taxon>Anguilla</taxon>
    </lineage>
</organism>
<name>A0A0E9XPB6_ANGAN</name>
<feature type="signal peptide" evidence="2">
    <location>
        <begin position="1"/>
        <end position="18"/>
    </location>
</feature>
<reference evidence="3" key="1">
    <citation type="submission" date="2014-11" db="EMBL/GenBank/DDBJ databases">
        <authorList>
            <person name="Amaro Gonzalez C."/>
        </authorList>
    </citation>
    <scope>NUCLEOTIDE SEQUENCE</scope>
</reference>
<feature type="transmembrane region" description="Helical" evidence="1">
    <location>
        <begin position="28"/>
        <end position="48"/>
    </location>
</feature>
<sequence length="50" mass="5759">MVLLVLLYYVFCVLPAWSEHLSASCSRLCTVFPVLSLFLEFLSVLFFCHT</sequence>
<evidence type="ECO:0000256" key="1">
    <source>
        <dbReference type="SAM" id="Phobius"/>
    </source>
</evidence>